<evidence type="ECO:0000313" key="2">
    <source>
        <dbReference type="EMBL" id="MBB6672749.1"/>
    </source>
</evidence>
<feature type="transmembrane region" description="Helical" evidence="1">
    <location>
        <begin position="90"/>
        <end position="109"/>
    </location>
</feature>
<proteinExistence type="predicted"/>
<accession>A0A7X0RS91</accession>
<comment type="caution">
    <text evidence="2">The sequence shown here is derived from an EMBL/GenBank/DDBJ whole genome shotgun (WGS) entry which is preliminary data.</text>
</comment>
<protein>
    <submittedName>
        <fullName evidence="2">Metal-dependent hydrolase</fullName>
    </submittedName>
</protein>
<keyword evidence="1" id="KW-0472">Membrane</keyword>
<keyword evidence="1" id="KW-1133">Transmembrane helix</keyword>
<gene>
    <name evidence="2" type="ORF">H7C19_18865</name>
</gene>
<dbReference type="InterPro" id="IPR007404">
    <property type="entry name" value="YdjM-like"/>
</dbReference>
<dbReference type="EMBL" id="JACJVP010000030">
    <property type="protein sequence ID" value="MBB6672749.1"/>
    <property type="molecule type" value="Genomic_DNA"/>
</dbReference>
<evidence type="ECO:0000313" key="3">
    <source>
        <dbReference type="Proteomes" id="UP000547209"/>
    </source>
</evidence>
<feature type="transmembrane region" description="Helical" evidence="1">
    <location>
        <begin position="65"/>
        <end position="84"/>
    </location>
</feature>
<reference evidence="2 3" key="1">
    <citation type="submission" date="2020-08" db="EMBL/GenBank/DDBJ databases">
        <title>Cohnella phylogeny.</title>
        <authorList>
            <person name="Dunlap C."/>
        </authorList>
    </citation>
    <scope>NUCLEOTIDE SEQUENCE [LARGE SCALE GENOMIC DNA]</scope>
    <source>
        <strain evidence="2 3">DSM 28246</strain>
    </source>
</reference>
<dbReference type="RefSeq" id="WP_185670600.1">
    <property type="nucleotide sequence ID" value="NZ_JACJVP010000030.1"/>
</dbReference>
<keyword evidence="2" id="KW-0378">Hydrolase</keyword>
<organism evidence="2 3">
    <name type="scientific">Cohnella nanjingensis</name>
    <dbReference type="NCBI Taxonomy" id="1387779"/>
    <lineage>
        <taxon>Bacteria</taxon>
        <taxon>Bacillati</taxon>
        <taxon>Bacillota</taxon>
        <taxon>Bacilli</taxon>
        <taxon>Bacillales</taxon>
        <taxon>Paenibacillaceae</taxon>
        <taxon>Cohnella</taxon>
    </lineage>
</organism>
<keyword evidence="1" id="KW-0812">Transmembrane</keyword>
<sequence length="215" mass="22820">MKGSTHLAIGVVIGAAAACYYPFDLKHAAYYVTVAGFSALSPDLDGNNLLSAKLGKLSRLIRRGALGLSALAMAVAAYLLIAGKQADPKLVLFAVPVFLLMLVAGNGAIRNALVSLCGGGLLYAGFRDQLDWLVGFGIYVAWAPWLAHRGMTHTIWATALWGWIGLGLERYLGVPGIAMTAVVGYASHLVADTLTPSGVKWLFPLYGKSIKLRVF</sequence>
<dbReference type="PROSITE" id="PS51257">
    <property type="entry name" value="PROKAR_LIPOPROTEIN"/>
    <property type="match status" value="1"/>
</dbReference>
<dbReference type="AlphaFoldDB" id="A0A7X0RS91"/>
<keyword evidence="3" id="KW-1185">Reference proteome</keyword>
<feature type="transmembrane region" description="Helical" evidence="1">
    <location>
        <begin position="130"/>
        <end position="147"/>
    </location>
</feature>
<dbReference type="Proteomes" id="UP000547209">
    <property type="component" value="Unassembled WGS sequence"/>
</dbReference>
<evidence type="ECO:0000256" key="1">
    <source>
        <dbReference type="SAM" id="Phobius"/>
    </source>
</evidence>
<dbReference type="Pfam" id="PF04307">
    <property type="entry name" value="YdjM"/>
    <property type="match status" value="1"/>
</dbReference>
<dbReference type="GO" id="GO:0016787">
    <property type="term" value="F:hydrolase activity"/>
    <property type="evidence" value="ECO:0007669"/>
    <property type="project" value="UniProtKB-KW"/>
</dbReference>
<name>A0A7X0RS91_9BACL</name>